<dbReference type="PANTHER" id="PTHR34180:SF1">
    <property type="entry name" value="BETA-ALANYL-DOPAMINE_CARCININE HYDROLASE"/>
    <property type="match status" value="1"/>
</dbReference>
<sequence>MSAQTVGCSDRIASSRFSPPQPGTHFIRTRKMPTLEDIGRRNNIPILYTRGTHYEVGYDVGRTFRGLIQSFLSISVPLNQVYLPLYETEDGIQAYEKTLTTCKENFPQYVRELQGIAEGAQVPFHKVSTASDLRSRE</sequence>
<name>A0A8K0K3Q6_LADFU</name>
<keyword evidence="2" id="KW-1185">Reference proteome</keyword>
<protein>
    <submittedName>
        <fullName evidence="1">Uncharacterized protein</fullName>
    </submittedName>
</protein>
<dbReference type="OrthoDB" id="189997at2759"/>
<proteinExistence type="predicted"/>
<reference evidence="1" key="2">
    <citation type="submission" date="2017-10" db="EMBL/GenBank/DDBJ databases">
        <title>Ladona fulva Genome sequencing and assembly.</title>
        <authorList>
            <person name="Murali S."/>
            <person name="Richards S."/>
            <person name="Bandaranaike D."/>
            <person name="Bellair M."/>
            <person name="Blankenburg K."/>
            <person name="Chao H."/>
            <person name="Dinh H."/>
            <person name="Doddapaneni H."/>
            <person name="Dugan-Rocha S."/>
            <person name="Elkadiri S."/>
            <person name="Gnanaolivu R."/>
            <person name="Hernandez B."/>
            <person name="Skinner E."/>
            <person name="Javaid M."/>
            <person name="Lee S."/>
            <person name="Li M."/>
            <person name="Ming W."/>
            <person name="Munidasa M."/>
            <person name="Muniz J."/>
            <person name="Nguyen L."/>
            <person name="Hughes D."/>
            <person name="Osuji N."/>
            <person name="Pu L.-L."/>
            <person name="Puazo M."/>
            <person name="Qu C."/>
            <person name="Quiroz J."/>
            <person name="Raj R."/>
            <person name="Weissenberger G."/>
            <person name="Xin Y."/>
            <person name="Zou X."/>
            <person name="Han Y."/>
            <person name="Worley K."/>
            <person name="Muzny D."/>
            <person name="Gibbs R."/>
        </authorList>
    </citation>
    <scope>NUCLEOTIDE SEQUENCE</scope>
    <source>
        <strain evidence="1">Sampled in the wild</strain>
    </source>
</reference>
<dbReference type="AlphaFoldDB" id="A0A8K0K3Q6"/>
<dbReference type="Proteomes" id="UP000792457">
    <property type="component" value="Unassembled WGS sequence"/>
</dbReference>
<dbReference type="Gene3D" id="1.10.10.2120">
    <property type="match status" value="1"/>
</dbReference>
<comment type="caution">
    <text evidence="1">The sequence shown here is derived from an EMBL/GenBank/DDBJ whole genome shotgun (WGS) entry which is preliminary data.</text>
</comment>
<dbReference type="PANTHER" id="PTHR34180">
    <property type="entry name" value="PEPTIDASE C45"/>
    <property type="match status" value="1"/>
</dbReference>
<evidence type="ECO:0000313" key="1">
    <source>
        <dbReference type="EMBL" id="KAG8227769.1"/>
    </source>
</evidence>
<dbReference type="EMBL" id="KZ308339">
    <property type="protein sequence ID" value="KAG8227769.1"/>
    <property type="molecule type" value="Genomic_DNA"/>
</dbReference>
<reference evidence="1" key="1">
    <citation type="submission" date="2013-04" db="EMBL/GenBank/DDBJ databases">
        <authorList>
            <person name="Qu J."/>
            <person name="Murali S.C."/>
            <person name="Bandaranaike D."/>
            <person name="Bellair M."/>
            <person name="Blankenburg K."/>
            <person name="Chao H."/>
            <person name="Dinh H."/>
            <person name="Doddapaneni H."/>
            <person name="Downs B."/>
            <person name="Dugan-Rocha S."/>
            <person name="Elkadiri S."/>
            <person name="Gnanaolivu R.D."/>
            <person name="Hernandez B."/>
            <person name="Javaid M."/>
            <person name="Jayaseelan J.C."/>
            <person name="Lee S."/>
            <person name="Li M."/>
            <person name="Ming W."/>
            <person name="Munidasa M."/>
            <person name="Muniz J."/>
            <person name="Nguyen L."/>
            <person name="Ongeri F."/>
            <person name="Osuji N."/>
            <person name="Pu L.-L."/>
            <person name="Puazo M."/>
            <person name="Qu C."/>
            <person name="Quiroz J."/>
            <person name="Raj R."/>
            <person name="Weissenberger G."/>
            <person name="Xin Y."/>
            <person name="Zou X."/>
            <person name="Han Y."/>
            <person name="Richards S."/>
            <person name="Worley K."/>
            <person name="Muzny D."/>
            <person name="Gibbs R."/>
        </authorList>
    </citation>
    <scope>NUCLEOTIDE SEQUENCE</scope>
    <source>
        <strain evidence="1">Sampled in the wild</strain>
    </source>
</reference>
<organism evidence="1 2">
    <name type="scientific">Ladona fulva</name>
    <name type="common">Scarce chaser dragonfly</name>
    <name type="synonym">Libellula fulva</name>
    <dbReference type="NCBI Taxonomy" id="123851"/>
    <lineage>
        <taxon>Eukaryota</taxon>
        <taxon>Metazoa</taxon>
        <taxon>Ecdysozoa</taxon>
        <taxon>Arthropoda</taxon>
        <taxon>Hexapoda</taxon>
        <taxon>Insecta</taxon>
        <taxon>Pterygota</taxon>
        <taxon>Palaeoptera</taxon>
        <taxon>Odonata</taxon>
        <taxon>Epiprocta</taxon>
        <taxon>Anisoptera</taxon>
        <taxon>Libelluloidea</taxon>
        <taxon>Libellulidae</taxon>
        <taxon>Ladona</taxon>
    </lineage>
</organism>
<dbReference type="InterPro" id="IPR047801">
    <property type="entry name" value="Peptidase_C45"/>
</dbReference>
<evidence type="ECO:0000313" key="2">
    <source>
        <dbReference type="Proteomes" id="UP000792457"/>
    </source>
</evidence>
<gene>
    <name evidence="1" type="ORF">J437_LFUL005776</name>
</gene>
<accession>A0A8K0K3Q6</accession>